<keyword evidence="9" id="KW-1185">Reference proteome</keyword>
<organism evidence="8 9">
    <name type="scientific">Cloeon dipterum</name>
    <dbReference type="NCBI Taxonomy" id="197152"/>
    <lineage>
        <taxon>Eukaryota</taxon>
        <taxon>Metazoa</taxon>
        <taxon>Ecdysozoa</taxon>
        <taxon>Arthropoda</taxon>
        <taxon>Hexapoda</taxon>
        <taxon>Insecta</taxon>
        <taxon>Pterygota</taxon>
        <taxon>Palaeoptera</taxon>
        <taxon>Ephemeroptera</taxon>
        <taxon>Pisciforma</taxon>
        <taxon>Baetidae</taxon>
        <taxon>Cloeon</taxon>
    </lineage>
</organism>
<dbReference type="FunFam" id="3.80.10.10:FF:000026">
    <property type="entry name" value="U2 small nuclear ribonucleoprotein A"/>
    <property type="match status" value="1"/>
</dbReference>
<reference evidence="8 9" key="1">
    <citation type="submission" date="2020-04" db="EMBL/GenBank/DDBJ databases">
        <authorList>
            <person name="Alioto T."/>
            <person name="Alioto T."/>
            <person name="Gomez Garrido J."/>
        </authorList>
    </citation>
    <scope>NUCLEOTIDE SEQUENCE [LARGE SCALE GENOMIC DNA]</scope>
</reference>
<dbReference type="AlphaFoldDB" id="A0A8S1C9W3"/>
<feature type="region of interest" description="Disordered" evidence="7">
    <location>
        <begin position="229"/>
        <end position="258"/>
    </location>
</feature>
<evidence type="ECO:0000256" key="6">
    <source>
        <dbReference type="ARBA" id="ARBA00069881"/>
    </source>
</evidence>
<feature type="compositionally biased region" description="Acidic residues" evidence="7">
    <location>
        <begin position="235"/>
        <end position="258"/>
    </location>
</feature>
<dbReference type="InterPro" id="IPR001611">
    <property type="entry name" value="Leu-rich_rpt"/>
</dbReference>
<sequence length="258" mass="29758">MVKLTPELIQQSVQRMNPVKDRELILRGYKIPVIENMGATLDQFDTIDLSENDVRKLDGFPLLKRLKCLILNNNRIVRISEHLEQNLPNLETLILTGNMILELGDLDSLATIPKLQVMSLLHNPVTARPHYRLYLIFKLPNLKLLDFRKVKLKERKEAESLFKSRKGKEIQREIQRKAKTSMADAVKKHGPSQEEMRAIREAIAKATSLEEVERLNRLLQAGQIPGRIAQNNVEEIQEGNQEGEEEEEEEEEDEMNGH</sequence>
<dbReference type="PANTHER" id="PTHR10552">
    <property type="entry name" value="U2 SMALL NUCLEAR RIBONUCLEOPROTEIN A"/>
    <property type="match status" value="1"/>
</dbReference>
<evidence type="ECO:0000313" key="8">
    <source>
        <dbReference type="EMBL" id="CAB3366137.1"/>
    </source>
</evidence>
<dbReference type="EMBL" id="CADEPI010000023">
    <property type="protein sequence ID" value="CAB3366137.1"/>
    <property type="molecule type" value="Genomic_DNA"/>
</dbReference>
<dbReference type="GO" id="GO:0005686">
    <property type="term" value="C:U2 snRNP"/>
    <property type="evidence" value="ECO:0007669"/>
    <property type="project" value="TreeGrafter"/>
</dbReference>
<evidence type="ECO:0000256" key="2">
    <source>
        <dbReference type="ARBA" id="ARBA00022614"/>
    </source>
</evidence>
<dbReference type="InterPro" id="IPR044640">
    <property type="entry name" value="RU2A"/>
</dbReference>
<keyword evidence="4" id="KW-0539">Nucleus</keyword>
<dbReference type="Pfam" id="PF14580">
    <property type="entry name" value="LRR_9"/>
    <property type="match status" value="1"/>
</dbReference>
<evidence type="ECO:0000313" key="9">
    <source>
        <dbReference type="Proteomes" id="UP000494165"/>
    </source>
</evidence>
<dbReference type="PROSITE" id="PS51450">
    <property type="entry name" value="LRR"/>
    <property type="match status" value="1"/>
</dbReference>
<keyword evidence="3" id="KW-0677">Repeat</keyword>
<dbReference type="Proteomes" id="UP000494165">
    <property type="component" value="Unassembled WGS sequence"/>
</dbReference>
<comment type="subcellular location">
    <subcellularLocation>
        <location evidence="1">Nucleus</location>
    </subcellularLocation>
</comment>
<evidence type="ECO:0000256" key="4">
    <source>
        <dbReference type="ARBA" id="ARBA00023242"/>
    </source>
</evidence>
<dbReference type="InterPro" id="IPR032675">
    <property type="entry name" value="LRR_dom_sf"/>
</dbReference>
<name>A0A8S1C9W3_9INSE</name>
<protein>
    <recommendedName>
        <fullName evidence="6">Probable U2 small nuclear ribonucleoprotein A'</fullName>
    </recommendedName>
</protein>
<evidence type="ECO:0000256" key="7">
    <source>
        <dbReference type="SAM" id="MobiDB-lite"/>
    </source>
</evidence>
<evidence type="ECO:0000256" key="1">
    <source>
        <dbReference type="ARBA" id="ARBA00004123"/>
    </source>
</evidence>
<gene>
    <name evidence="8" type="ORF">CLODIP_2_CD16209</name>
</gene>
<dbReference type="GO" id="GO:0030620">
    <property type="term" value="F:U2 snRNA binding"/>
    <property type="evidence" value="ECO:0007669"/>
    <property type="project" value="InterPro"/>
</dbReference>
<dbReference type="Gene3D" id="3.80.10.10">
    <property type="entry name" value="Ribonuclease Inhibitor"/>
    <property type="match status" value="1"/>
</dbReference>
<evidence type="ECO:0000256" key="5">
    <source>
        <dbReference type="ARBA" id="ARBA00024196"/>
    </source>
</evidence>
<dbReference type="OrthoDB" id="433501at2759"/>
<comment type="similarity">
    <text evidence="5">Belongs to the U2 small nuclear ribonucleoprotein A family.</text>
</comment>
<comment type="caution">
    <text evidence="8">The sequence shown here is derived from an EMBL/GenBank/DDBJ whole genome shotgun (WGS) entry which is preliminary data.</text>
</comment>
<dbReference type="GO" id="GO:0000398">
    <property type="term" value="P:mRNA splicing, via spliceosome"/>
    <property type="evidence" value="ECO:0007669"/>
    <property type="project" value="InterPro"/>
</dbReference>
<dbReference type="PANTHER" id="PTHR10552:SF6">
    <property type="entry name" value="U2 SMALL NUCLEAR RIBONUCLEOPROTEIN A"/>
    <property type="match status" value="1"/>
</dbReference>
<accession>A0A8S1C9W3</accession>
<keyword evidence="2" id="KW-0433">Leucine-rich repeat</keyword>
<dbReference type="SUPFAM" id="SSF52058">
    <property type="entry name" value="L domain-like"/>
    <property type="match status" value="1"/>
</dbReference>
<evidence type="ECO:0000256" key="3">
    <source>
        <dbReference type="ARBA" id="ARBA00022737"/>
    </source>
</evidence>
<proteinExistence type="inferred from homology"/>